<dbReference type="InterPro" id="IPR039258">
    <property type="entry name" value="ZNF511"/>
</dbReference>
<dbReference type="InterPro" id="IPR013087">
    <property type="entry name" value="Znf_C2H2_type"/>
</dbReference>
<name>A0A6P8X0C8_DROAB</name>
<accession>A0A6P8X0C8</accession>
<dbReference type="GeneID" id="117568573"/>
<evidence type="ECO:0000313" key="4">
    <source>
        <dbReference type="RefSeq" id="XP_034105193.1"/>
    </source>
</evidence>
<dbReference type="PANTHER" id="PTHR21354:SF0">
    <property type="entry name" value="ZINC FINGER PROTEIN 511"/>
    <property type="match status" value="1"/>
</dbReference>
<keyword evidence="3" id="KW-1185">Reference proteome</keyword>
<proteinExistence type="predicted"/>
<feature type="domain" description="C2H2-type" evidence="2">
    <location>
        <begin position="88"/>
        <end position="109"/>
    </location>
</feature>
<dbReference type="SMART" id="SM00355">
    <property type="entry name" value="ZnF_C2H2"/>
    <property type="match status" value="2"/>
</dbReference>
<gene>
    <name evidence="4" type="primary">LOC117568573</name>
</gene>
<feature type="compositionally biased region" description="Basic residues" evidence="1">
    <location>
        <begin position="163"/>
        <end position="172"/>
    </location>
</feature>
<dbReference type="PANTHER" id="PTHR21354">
    <property type="entry name" value="ZINC FINGER PROTEIN 511"/>
    <property type="match status" value="1"/>
</dbReference>
<dbReference type="RefSeq" id="XP_034105193.1">
    <property type="nucleotide sequence ID" value="XM_034249302.2"/>
</dbReference>
<dbReference type="AlphaFoldDB" id="A0A6P8X0C8"/>
<dbReference type="Proteomes" id="UP000515160">
    <property type="component" value="Chromosome 3"/>
</dbReference>
<protein>
    <submittedName>
        <fullName evidence="4">Protein lethal(2)k10201 isoform X1</fullName>
    </submittedName>
</protein>
<feature type="region of interest" description="Disordered" evidence="1">
    <location>
        <begin position="161"/>
        <end position="182"/>
    </location>
</feature>
<dbReference type="OrthoDB" id="18440at2759"/>
<organism evidence="3 4">
    <name type="scientific">Drosophila albomicans</name>
    <name type="common">Fruit fly</name>
    <dbReference type="NCBI Taxonomy" id="7291"/>
    <lineage>
        <taxon>Eukaryota</taxon>
        <taxon>Metazoa</taxon>
        <taxon>Ecdysozoa</taxon>
        <taxon>Arthropoda</taxon>
        <taxon>Hexapoda</taxon>
        <taxon>Insecta</taxon>
        <taxon>Pterygota</taxon>
        <taxon>Neoptera</taxon>
        <taxon>Endopterygota</taxon>
        <taxon>Diptera</taxon>
        <taxon>Brachycera</taxon>
        <taxon>Muscomorpha</taxon>
        <taxon>Ephydroidea</taxon>
        <taxon>Drosophilidae</taxon>
        <taxon>Drosophila</taxon>
    </lineage>
</organism>
<evidence type="ECO:0000256" key="1">
    <source>
        <dbReference type="SAM" id="MobiDB-lite"/>
    </source>
</evidence>
<evidence type="ECO:0000313" key="3">
    <source>
        <dbReference type="Proteomes" id="UP000515160"/>
    </source>
</evidence>
<evidence type="ECO:0000259" key="2">
    <source>
        <dbReference type="PROSITE" id="PS00028"/>
    </source>
</evidence>
<sequence>MEIITHRLPLTAAQLDAILNEIPVAYAKPTDPQCSTAIRPVFRKLGVLVDMDEITDAAAEQKDKDNKQQTLGKVKVNAKTTQSQSYSCIQCRRQLPTAHLLDLHITEQHDLYFAASVERGDKPMFACYIEECTTKFQGPKERKDHCISIHKFPTNYRFDQAKAPKHKSHKQQQKAADDSMEVDNDGQLPYIKAFSFGHLTQRTFNTRKESKNSGKALLDVQAMKDALEEMN</sequence>
<reference evidence="4" key="1">
    <citation type="submission" date="2025-08" db="UniProtKB">
        <authorList>
            <consortium name="RefSeq"/>
        </authorList>
    </citation>
    <scope>IDENTIFICATION</scope>
    <source>
        <strain evidence="4">15112-1751.03</strain>
        <tissue evidence="4">Whole Adult</tissue>
    </source>
</reference>
<dbReference type="PROSITE" id="PS00028">
    <property type="entry name" value="ZINC_FINGER_C2H2_1"/>
    <property type="match status" value="1"/>
</dbReference>